<gene>
    <name evidence="2" type="ORF">CPE01_14560</name>
</gene>
<feature type="compositionally biased region" description="Polar residues" evidence="1">
    <location>
        <begin position="77"/>
        <end position="93"/>
    </location>
</feature>
<organism evidence="2 3">
    <name type="scientific">Cellulomonas persica</name>
    <dbReference type="NCBI Taxonomy" id="76861"/>
    <lineage>
        <taxon>Bacteria</taxon>
        <taxon>Bacillati</taxon>
        <taxon>Actinomycetota</taxon>
        <taxon>Actinomycetes</taxon>
        <taxon>Micrococcales</taxon>
        <taxon>Cellulomonadaceae</taxon>
        <taxon>Cellulomonas</taxon>
    </lineage>
</organism>
<dbReference type="Gene3D" id="2.60.200.60">
    <property type="match status" value="1"/>
</dbReference>
<reference evidence="2 3" key="1">
    <citation type="submission" date="2019-07" db="EMBL/GenBank/DDBJ databases">
        <title>Whole genome shotgun sequence of Cellulomonas persica NBRC 101101.</title>
        <authorList>
            <person name="Hosoyama A."/>
            <person name="Uohara A."/>
            <person name="Ohji S."/>
            <person name="Ichikawa N."/>
        </authorList>
    </citation>
    <scope>NUCLEOTIDE SEQUENCE [LARGE SCALE GENOMIC DNA]</scope>
    <source>
        <strain evidence="2 3">NBRC 101101</strain>
    </source>
</reference>
<dbReference type="Proteomes" id="UP000321386">
    <property type="component" value="Unassembled WGS sequence"/>
</dbReference>
<dbReference type="OrthoDB" id="9807902at2"/>
<proteinExistence type="predicted"/>
<accession>A0A510USV2</accession>
<dbReference type="CDD" id="cd14740">
    <property type="entry name" value="PAAR_4"/>
    <property type="match status" value="1"/>
</dbReference>
<evidence type="ECO:0000256" key="1">
    <source>
        <dbReference type="SAM" id="MobiDB-lite"/>
    </source>
</evidence>
<dbReference type="AlphaFoldDB" id="A0A510USV2"/>
<dbReference type="Pfam" id="PF05488">
    <property type="entry name" value="PAAR_motif"/>
    <property type="match status" value="1"/>
</dbReference>
<dbReference type="RefSeq" id="WP_146805989.1">
    <property type="nucleotide sequence ID" value="NZ_BJUA01000006.1"/>
</dbReference>
<sequence length="133" mass="12904">MGTPAVGQDAQVVGVDIHVVLVPTPAGSVPTPLPHPFVAQVSGATCSTVTIAGKPAATKGSTTQNSPAHIALPPGVSFQSPPSNQGTVDQASSTVKVGGKGLARVGDLVTTCNDPSDQTTGAVVGPVGTVMAG</sequence>
<comment type="caution">
    <text evidence="2">The sequence shown here is derived from an EMBL/GenBank/DDBJ whole genome shotgun (WGS) entry which is preliminary data.</text>
</comment>
<name>A0A510USV2_9CELL</name>
<dbReference type="InterPro" id="IPR008727">
    <property type="entry name" value="PAAR_motif"/>
</dbReference>
<keyword evidence="3" id="KW-1185">Reference proteome</keyword>
<protein>
    <submittedName>
        <fullName evidence="2">PAAR motif protein</fullName>
    </submittedName>
</protein>
<evidence type="ECO:0000313" key="3">
    <source>
        <dbReference type="Proteomes" id="UP000321386"/>
    </source>
</evidence>
<feature type="region of interest" description="Disordered" evidence="1">
    <location>
        <begin position="56"/>
        <end position="93"/>
    </location>
</feature>
<dbReference type="EMBL" id="BJUA01000006">
    <property type="protein sequence ID" value="GEK17723.1"/>
    <property type="molecule type" value="Genomic_DNA"/>
</dbReference>
<evidence type="ECO:0000313" key="2">
    <source>
        <dbReference type="EMBL" id="GEK17723.1"/>
    </source>
</evidence>